<dbReference type="Gene3D" id="3.10.450.50">
    <property type="match status" value="1"/>
</dbReference>
<protein>
    <submittedName>
        <fullName evidence="2">SgcJ/EcaC family oxidoreductase</fullName>
    </submittedName>
</protein>
<proteinExistence type="predicted"/>
<gene>
    <name evidence="2" type="ORF">IAG44_37275</name>
</gene>
<dbReference type="InterPro" id="IPR011944">
    <property type="entry name" value="Steroid_delta5-4_isomerase"/>
</dbReference>
<name>A0A7H0IP38_9ACTN</name>
<dbReference type="Pfam" id="PF13474">
    <property type="entry name" value="SnoaL_3"/>
    <property type="match status" value="1"/>
</dbReference>
<feature type="domain" description="SnoaL-like" evidence="1">
    <location>
        <begin position="17"/>
        <end position="138"/>
    </location>
</feature>
<dbReference type="SUPFAM" id="SSF54427">
    <property type="entry name" value="NTF2-like"/>
    <property type="match status" value="1"/>
</dbReference>
<reference evidence="2 3" key="1">
    <citation type="submission" date="2020-08" db="EMBL/GenBank/DDBJ databases">
        <title>A novel species.</title>
        <authorList>
            <person name="Gao J."/>
        </authorList>
    </citation>
    <scope>NUCLEOTIDE SEQUENCE [LARGE SCALE GENOMIC DNA]</scope>
    <source>
        <strain evidence="2 3">CRXT-G-22</strain>
    </source>
</reference>
<dbReference type="NCBIfam" id="TIGR02246">
    <property type="entry name" value="SgcJ/EcaC family oxidoreductase"/>
    <property type="match status" value="1"/>
</dbReference>
<evidence type="ECO:0000313" key="3">
    <source>
        <dbReference type="Proteomes" id="UP000516052"/>
    </source>
</evidence>
<evidence type="ECO:0000259" key="1">
    <source>
        <dbReference type="Pfam" id="PF13474"/>
    </source>
</evidence>
<keyword evidence="3" id="KW-1185">Reference proteome</keyword>
<dbReference type="EMBL" id="CP060828">
    <property type="protein sequence ID" value="QNP74554.1"/>
    <property type="molecule type" value="Genomic_DNA"/>
</dbReference>
<dbReference type="InterPro" id="IPR037401">
    <property type="entry name" value="SnoaL-like"/>
</dbReference>
<accession>A0A7H0IP38</accession>
<dbReference type="RefSeq" id="WP_187751478.1">
    <property type="nucleotide sequence ID" value="NZ_CP060828.1"/>
</dbReference>
<dbReference type="InterPro" id="IPR032710">
    <property type="entry name" value="NTF2-like_dom_sf"/>
</dbReference>
<dbReference type="AlphaFoldDB" id="A0A7H0IP38"/>
<dbReference type="Proteomes" id="UP000516052">
    <property type="component" value="Chromosome"/>
</dbReference>
<evidence type="ECO:0000313" key="2">
    <source>
        <dbReference type="EMBL" id="QNP74554.1"/>
    </source>
</evidence>
<sequence>MSPSQVFAAVDDDEAHIRALIARWARSVHRGDIDGVLAGHAEKLTMFNVAPPYEGIRSRAAYRVIWPPLFAWQALGARFDIESLDVTAGTDVAYAHALVRCGTPGELAERPELRLRLTFGLVKEDGEWVIAHEHHSFPHD</sequence>
<organism evidence="2 3">
    <name type="scientific">Streptomyces roseirectus</name>
    <dbReference type="NCBI Taxonomy" id="2768066"/>
    <lineage>
        <taxon>Bacteria</taxon>
        <taxon>Bacillati</taxon>
        <taxon>Actinomycetota</taxon>
        <taxon>Actinomycetes</taxon>
        <taxon>Kitasatosporales</taxon>
        <taxon>Streptomycetaceae</taxon>
        <taxon>Streptomyces</taxon>
    </lineage>
</organism>
<dbReference type="KEGG" id="sroi:IAG44_37275"/>